<reference evidence="1 2" key="1">
    <citation type="journal article" date="2012" name="Environ. Microbiol.">
        <title>The genome of the ammonia-oxidizing Candidatus Nitrososphaera gargensis: insights into metabolic versatility and environmental adaptations.</title>
        <authorList>
            <person name="Spang A."/>
            <person name="Poehlein A."/>
            <person name="Offre P."/>
            <person name="Zumbragel S."/>
            <person name="Haider S."/>
            <person name="Rychlik N."/>
            <person name="Nowka B."/>
            <person name="Schmeisser C."/>
            <person name="Lebedeva E.V."/>
            <person name="Rattei T."/>
            <person name="Bohm C."/>
            <person name="Schmid M."/>
            <person name="Galushko A."/>
            <person name="Hatzenpichler R."/>
            <person name="Weinmaier T."/>
            <person name="Daniel R."/>
            <person name="Schleper C."/>
            <person name="Spieck E."/>
            <person name="Streit W."/>
            <person name="Wagner M."/>
        </authorList>
    </citation>
    <scope>NUCLEOTIDE SEQUENCE [LARGE SCALE GENOMIC DNA]</scope>
    <source>
        <strain evidence="2">Ga9.2</strain>
    </source>
</reference>
<dbReference type="EMBL" id="CP002408">
    <property type="protein sequence ID" value="AFU58795.1"/>
    <property type="molecule type" value="Genomic_DNA"/>
</dbReference>
<evidence type="ECO:0000313" key="1">
    <source>
        <dbReference type="EMBL" id="AFU58795.1"/>
    </source>
</evidence>
<protein>
    <submittedName>
        <fullName evidence="1">Uncharacterized protein</fullName>
    </submittedName>
</protein>
<sequence length="66" mass="7576">MKAIKANRQAQSYKSDFEQEMIRLMRENNKSLQAIDDNVRKLEKNRNPARAKLQGKAKVGGKGIFI</sequence>
<keyword evidence="2" id="KW-1185">Reference proteome</keyword>
<organism evidence="1 2">
    <name type="scientific">Nitrososphaera gargensis (strain Ga9.2)</name>
    <dbReference type="NCBI Taxonomy" id="1237085"/>
    <lineage>
        <taxon>Archaea</taxon>
        <taxon>Nitrososphaerota</taxon>
        <taxon>Nitrososphaeria</taxon>
        <taxon>Nitrososphaerales</taxon>
        <taxon>Nitrososphaeraceae</taxon>
        <taxon>Nitrososphaera</taxon>
    </lineage>
</organism>
<dbReference type="AlphaFoldDB" id="K0IG77"/>
<dbReference type="RefSeq" id="WP_015019332.1">
    <property type="nucleotide sequence ID" value="NC_018719.1"/>
</dbReference>
<dbReference type="Proteomes" id="UP000008037">
    <property type="component" value="Chromosome"/>
</dbReference>
<dbReference type="BioCyc" id="CNIT1237085:G1324-1861-MONOMER"/>
<evidence type="ECO:0000313" key="2">
    <source>
        <dbReference type="Proteomes" id="UP000008037"/>
    </source>
</evidence>
<accession>K0IG77</accession>
<gene>
    <name evidence="1" type="ordered locus">Ngar_c18630</name>
</gene>
<name>K0IG77_NITGG</name>
<dbReference type="HOGENOM" id="CLU_2821039_0_0_2"/>
<dbReference type="InParanoid" id="K0IG77"/>
<dbReference type="GeneID" id="13795726"/>
<proteinExistence type="predicted"/>
<dbReference type="KEGG" id="nga:Ngar_c18630"/>
<dbReference type="STRING" id="1237085.Ngar_c18630"/>